<dbReference type="GO" id="GO:0009055">
    <property type="term" value="F:electron transfer activity"/>
    <property type="evidence" value="ECO:0007669"/>
    <property type="project" value="InterPro"/>
</dbReference>
<dbReference type="PRINTS" id="PR00156">
    <property type="entry name" value="COPPERBLUE"/>
</dbReference>
<evidence type="ECO:0000256" key="4">
    <source>
        <dbReference type="ARBA" id="ARBA00022764"/>
    </source>
</evidence>
<evidence type="ECO:0000256" key="3">
    <source>
        <dbReference type="ARBA" id="ARBA00022723"/>
    </source>
</evidence>
<dbReference type="KEGG" id="ppso:QPJ95_16065"/>
<feature type="binding site" evidence="8">
    <location>
        <position position="99"/>
    </location>
    <ligand>
        <name>Cu cation</name>
        <dbReference type="ChEBI" id="CHEBI:23378"/>
    </ligand>
</feature>
<dbReference type="PRINTS" id="PR00155">
    <property type="entry name" value="AMICYANIN"/>
</dbReference>
<evidence type="ECO:0000259" key="10">
    <source>
        <dbReference type="Pfam" id="PF00127"/>
    </source>
</evidence>
<keyword evidence="5" id="KW-0249">Electron transport</keyword>
<evidence type="ECO:0000313" key="11">
    <source>
        <dbReference type="EMBL" id="WIY24122.1"/>
    </source>
</evidence>
<keyword evidence="3 8" id="KW-0479">Metal-binding</keyword>
<keyword evidence="2" id="KW-0813">Transport</keyword>
<proteinExistence type="predicted"/>
<protein>
    <recommendedName>
        <fullName evidence="7">Pseudoazurin</fullName>
    </recommendedName>
</protein>
<dbReference type="GO" id="GO:0042597">
    <property type="term" value="C:periplasmic space"/>
    <property type="evidence" value="ECO:0007669"/>
    <property type="project" value="UniProtKB-SubCell"/>
</dbReference>
<dbReference type="Proteomes" id="UP001238334">
    <property type="component" value="Chromosome"/>
</dbReference>
<evidence type="ECO:0000313" key="12">
    <source>
        <dbReference type="Proteomes" id="UP001238334"/>
    </source>
</evidence>
<accession>A0A9Y2P1H9</accession>
<feature type="signal peptide" evidence="9">
    <location>
        <begin position="1"/>
        <end position="20"/>
    </location>
</feature>
<keyword evidence="12" id="KW-1185">Reference proteome</keyword>
<dbReference type="CDD" id="cd04218">
    <property type="entry name" value="Pseudoazurin"/>
    <property type="match status" value="1"/>
</dbReference>
<dbReference type="Pfam" id="PF00127">
    <property type="entry name" value="Copper-bind"/>
    <property type="match status" value="1"/>
</dbReference>
<keyword evidence="6 8" id="KW-0186">Copper</keyword>
<feature type="binding site" evidence="8">
    <location>
        <position position="107"/>
    </location>
    <ligand>
        <name>Cu cation</name>
        <dbReference type="ChEBI" id="CHEBI:23378"/>
    </ligand>
</feature>
<dbReference type="InterPro" id="IPR000923">
    <property type="entry name" value="BlueCu_1"/>
</dbReference>
<evidence type="ECO:0000256" key="2">
    <source>
        <dbReference type="ARBA" id="ARBA00022448"/>
    </source>
</evidence>
<feature type="binding site" evidence="8">
    <location>
        <position position="102"/>
    </location>
    <ligand>
        <name>Cu cation</name>
        <dbReference type="ChEBI" id="CHEBI:23378"/>
    </ligand>
</feature>
<comment type="subcellular location">
    <subcellularLocation>
        <location evidence="1">Periplasm</location>
    </subcellularLocation>
</comment>
<dbReference type="InterPro" id="IPR001235">
    <property type="entry name" value="Copper_blue_Plastocyanin"/>
</dbReference>
<evidence type="ECO:0000256" key="9">
    <source>
        <dbReference type="SAM" id="SignalP"/>
    </source>
</evidence>
<keyword evidence="9" id="KW-0732">Signal</keyword>
<feature type="binding site" evidence="8">
    <location>
        <position position="61"/>
    </location>
    <ligand>
        <name>Cu cation</name>
        <dbReference type="ChEBI" id="CHEBI:23378"/>
    </ligand>
</feature>
<dbReference type="GO" id="GO:0005507">
    <property type="term" value="F:copper ion binding"/>
    <property type="evidence" value="ECO:0007669"/>
    <property type="project" value="UniProtKB-UniRule"/>
</dbReference>
<dbReference type="EMBL" id="CP127247">
    <property type="protein sequence ID" value="WIY24122.1"/>
    <property type="molecule type" value="Genomic_DNA"/>
</dbReference>
<dbReference type="NCBIfam" id="TIGR02375">
    <property type="entry name" value="pseudoazurin"/>
    <property type="match status" value="1"/>
</dbReference>
<dbReference type="SUPFAM" id="SSF49503">
    <property type="entry name" value="Cupredoxins"/>
    <property type="match status" value="1"/>
</dbReference>
<dbReference type="InterPro" id="IPR002386">
    <property type="entry name" value="Amicyanin/Pseudoazurin"/>
</dbReference>
<dbReference type="InterPro" id="IPR008972">
    <property type="entry name" value="Cupredoxin"/>
</dbReference>
<evidence type="ECO:0000256" key="1">
    <source>
        <dbReference type="ARBA" id="ARBA00004418"/>
    </source>
</evidence>
<sequence length="150" mass="16069">MFAKLTVMTAAAALFASVAAAETFEVRMLNKGEDGSMVFEPAFVAAQPGDTVTFIPSDKGHNAETIKGMFPEGFDKFKSKIGKEFSITLDLEGLYGIKCSPHYGMGMVALIQVGEPVNLELAAAVKQKGKARKRFAPLFEQVTSEIAASN</sequence>
<organism evidence="11 12">
    <name type="scientific">Parasedimentitalea psychrophila</name>
    <dbReference type="NCBI Taxonomy" id="2997337"/>
    <lineage>
        <taxon>Bacteria</taxon>
        <taxon>Pseudomonadati</taxon>
        <taxon>Pseudomonadota</taxon>
        <taxon>Alphaproteobacteria</taxon>
        <taxon>Rhodobacterales</taxon>
        <taxon>Paracoccaceae</taxon>
        <taxon>Parasedimentitalea</taxon>
    </lineage>
</organism>
<evidence type="ECO:0000256" key="5">
    <source>
        <dbReference type="ARBA" id="ARBA00022982"/>
    </source>
</evidence>
<keyword evidence="4" id="KW-0574">Periplasm</keyword>
<dbReference type="Gene3D" id="2.60.40.420">
    <property type="entry name" value="Cupredoxins - blue copper proteins"/>
    <property type="match status" value="1"/>
</dbReference>
<evidence type="ECO:0000256" key="7">
    <source>
        <dbReference type="NCBIfam" id="TIGR02375"/>
    </source>
</evidence>
<feature type="chain" id="PRO_5040806314" description="Pseudoazurin" evidence="9">
    <location>
        <begin position="21"/>
        <end position="150"/>
    </location>
</feature>
<comment type="cofactor">
    <cofactor evidence="8">
        <name>Cu cation</name>
        <dbReference type="ChEBI" id="CHEBI:23378"/>
    </cofactor>
    <text evidence="8">Binds 1 copper ion per subunit.</text>
</comment>
<gene>
    <name evidence="11" type="ORF">QPJ95_16065</name>
</gene>
<reference evidence="11 12" key="1">
    <citation type="submission" date="2023-06" db="EMBL/GenBank/DDBJ databases">
        <title>Parasedimentitalea psychrophila sp. nov., a psychrophilic bacterium isolated from deep-sea sediment.</title>
        <authorList>
            <person name="Li A."/>
        </authorList>
    </citation>
    <scope>NUCLEOTIDE SEQUENCE [LARGE SCALE GENOMIC DNA]</scope>
    <source>
        <strain evidence="11 12">QS115</strain>
    </source>
</reference>
<dbReference type="RefSeq" id="WP_270917126.1">
    <property type="nucleotide sequence ID" value="NZ_CP127247.1"/>
</dbReference>
<name>A0A9Y2P1H9_9RHOB</name>
<evidence type="ECO:0000256" key="8">
    <source>
        <dbReference type="PIRSR" id="PIRSR602386-1"/>
    </source>
</evidence>
<dbReference type="InterPro" id="IPR012745">
    <property type="entry name" value="Pseudoazurin"/>
</dbReference>
<dbReference type="AlphaFoldDB" id="A0A9Y2P1H9"/>
<evidence type="ECO:0000256" key="6">
    <source>
        <dbReference type="ARBA" id="ARBA00023008"/>
    </source>
</evidence>
<feature type="domain" description="Blue (type 1) copper" evidence="10">
    <location>
        <begin position="27"/>
        <end position="113"/>
    </location>
</feature>